<dbReference type="Proteomes" id="UP000048948">
    <property type="component" value="Unassembled WGS sequence"/>
</dbReference>
<dbReference type="EMBL" id="CSBK01001907">
    <property type="protein sequence ID" value="COZ28756.1"/>
    <property type="molecule type" value="Genomic_DNA"/>
</dbReference>
<evidence type="ECO:0000313" key="6">
    <source>
        <dbReference type="Proteomes" id="UP000048948"/>
    </source>
</evidence>
<organism evidence="2 6">
    <name type="scientific">Mycobacterium tuberculosis</name>
    <dbReference type="NCBI Taxonomy" id="1773"/>
    <lineage>
        <taxon>Bacteria</taxon>
        <taxon>Bacillati</taxon>
        <taxon>Actinomycetota</taxon>
        <taxon>Actinomycetes</taxon>
        <taxon>Mycobacteriales</taxon>
        <taxon>Mycobacteriaceae</taxon>
        <taxon>Mycobacterium</taxon>
        <taxon>Mycobacterium tuberculosis complex</taxon>
    </lineage>
</organism>
<gene>
    <name evidence="1" type="ORF">ERS007688_02958</name>
    <name evidence="3" type="ORF">ERS007739_03591</name>
    <name evidence="2" type="ORF">ERS027646_01001</name>
</gene>
<evidence type="ECO:0000313" key="3">
    <source>
        <dbReference type="EMBL" id="COZ28756.1"/>
    </source>
</evidence>
<name>A0A655A7S9_MYCTX</name>
<sequence>MPDLTVAQHTPEGVEVAGHHRSAGGHRFDQHNAETLTAGVGRTVDVGAAHRRSFSGVVHLTQKAQVRRQTARLAAQLVGVAVADDQ</sequence>
<evidence type="ECO:0000313" key="2">
    <source>
        <dbReference type="EMBL" id="CKR95287.1"/>
    </source>
</evidence>
<dbReference type="Proteomes" id="UP000046947">
    <property type="component" value="Unassembled WGS sequence"/>
</dbReference>
<accession>A0A655A7S9</accession>
<evidence type="ECO:0000313" key="4">
    <source>
        <dbReference type="Proteomes" id="UP000039021"/>
    </source>
</evidence>
<dbReference type="Proteomes" id="UP000039021">
    <property type="component" value="Unassembled WGS sequence"/>
</dbReference>
<evidence type="ECO:0000313" key="1">
    <source>
        <dbReference type="EMBL" id="CFE61371.1"/>
    </source>
</evidence>
<dbReference type="AlphaFoldDB" id="A0A655A7S9"/>
<dbReference type="EMBL" id="CNGE01000125">
    <property type="protein sequence ID" value="CKR95287.1"/>
    <property type="molecule type" value="Genomic_DNA"/>
</dbReference>
<proteinExistence type="predicted"/>
<evidence type="ECO:0000313" key="5">
    <source>
        <dbReference type="Proteomes" id="UP000046947"/>
    </source>
</evidence>
<protein>
    <submittedName>
        <fullName evidence="2">Uncharacterized protein</fullName>
    </submittedName>
</protein>
<reference evidence="3" key="1">
    <citation type="submission" date="2015-03" db="EMBL/GenBank/DDBJ databases">
        <authorList>
            <consortium name="Pathogen Informatics"/>
            <person name="Murphy D."/>
        </authorList>
    </citation>
    <scope>NUCLEOTIDE SEQUENCE</scope>
    <source>
        <strain evidence="3">N09902308</strain>
    </source>
</reference>
<dbReference type="EMBL" id="CFOH01000567">
    <property type="protein sequence ID" value="CFE61371.1"/>
    <property type="molecule type" value="Genomic_DNA"/>
</dbReference>
<reference evidence="4 5" key="2">
    <citation type="submission" date="2015-03" db="EMBL/GenBank/DDBJ databases">
        <authorList>
            <consortium name="Pathogen Informatics"/>
        </authorList>
    </citation>
    <scope>NUCLEOTIDE SEQUENCE [LARGE SCALE GENOMIC DNA]</scope>
    <source>
        <strain evidence="2 6">Bir 172</strain>
        <strain evidence="1 5">H09601792</strain>
        <strain evidence="4">N09902308</strain>
    </source>
</reference>